<protein>
    <submittedName>
        <fullName evidence="2">PH domain-containing protein</fullName>
    </submittedName>
</protein>
<accession>A0A849XZ95</accession>
<proteinExistence type="predicted"/>
<gene>
    <name evidence="2" type="ORF">HUU93_06820</name>
</gene>
<name>A0A849XZ95_9FIRM</name>
<dbReference type="AlphaFoldDB" id="A0A849XZ95"/>
<dbReference type="InterPro" id="IPR039519">
    <property type="entry name" value="YokE-like_PH"/>
</dbReference>
<dbReference type="EMBL" id="JABWDC010000020">
    <property type="protein sequence ID" value="NUN86316.1"/>
    <property type="molecule type" value="Genomic_DNA"/>
</dbReference>
<comment type="caution">
    <text evidence="2">The sequence shown here is derived from an EMBL/GenBank/DDBJ whole genome shotgun (WGS) entry which is preliminary data.</text>
</comment>
<organism evidence="2 3">
    <name type="scientific">Coprococcus comes</name>
    <dbReference type="NCBI Taxonomy" id="410072"/>
    <lineage>
        <taxon>Bacteria</taxon>
        <taxon>Bacillati</taxon>
        <taxon>Bacillota</taxon>
        <taxon>Clostridia</taxon>
        <taxon>Lachnospirales</taxon>
        <taxon>Lachnospiraceae</taxon>
        <taxon>Coprococcus</taxon>
    </lineage>
</organism>
<reference evidence="2 3" key="1">
    <citation type="submission" date="2020-04" db="EMBL/GenBank/DDBJ databases">
        <authorList>
            <person name="Pieper L."/>
        </authorList>
    </citation>
    <scope>NUCLEOTIDE SEQUENCE [LARGE SCALE GENOMIC DNA]</scope>
    <source>
        <strain evidence="2 3">F22</strain>
    </source>
</reference>
<dbReference type="Pfam" id="PF14470">
    <property type="entry name" value="bPH_3"/>
    <property type="match status" value="1"/>
</dbReference>
<evidence type="ECO:0000259" key="1">
    <source>
        <dbReference type="Pfam" id="PF14470"/>
    </source>
</evidence>
<sequence>MGLFGKKKEAKEQKPIEEVMAQNVFGKTLMPGEKIDYCIQGKGQAEKLVFSTAVLATTEKRCLYFEQDGSQTKTETLMYDKIVAISQNTGFEKKMGNYIGITITTADGKDRIVRCVSNEANQAKINEIIFVIESRLSLIHI</sequence>
<evidence type="ECO:0000313" key="3">
    <source>
        <dbReference type="Proteomes" id="UP000554488"/>
    </source>
</evidence>
<dbReference type="Proteomes" id="UP000554488">
    <property type="component" value="Unassembled WGS sequence"/>
</dbReference>
<reference evidence="2 3" key="2">
    <citation type="submission" date="2020-07" db="EMBL/GenBank/DDBJ databases">
        <title>Bacterial metabolism rescues the inhibition of intestinal drug absorption by food and drug additives.</title>
        <authorList>
            <person name="Zou L."/>
            <person name="Spanogiannopoulos P."/>
            <person name="Chien H.-C."/>
            <person name="Pieper L.M."/>
            <person name="Cai W."/>
            <person name="Khuri N."/>
            <person name="Pottel J."/>
            <person name="Vora B."/>
            <person name="Ni Z."/>
            <person name="Tsakalozou E."/>
            <person name="Zhang W."/>
            <person name="Shoichet B.K."/>
            <person name="Giacomini K.M."/>
            <person name="Turnbaugh P.J."/>
        </authorList>
    </citation>
    <scope>NUCLEOTIDE SEQUENCE [LARGE SCALE GENOMIC DNA]</scope>
    <source>
        <strain evidence="2 3">F22</strain>
    </source>
</reference>
<feature type="domain" description="YokE-like PH" evidence="1">
    <location>
        <begin position="29"/>
        <end position="116"/>
    </location>
</feature>
<evidence type="ECO:0000313" key="2">
    <source>
        <dbReference type="EMBL" id="NUN86316.1"/>
    </source>
</evidence>